<dbReference type="InterPro" id="IPR036396">
    <property type="entry name" value="Cyt_P450_sf"/>
</dbReference>
<sequence length="241" mass="27250">MELAFPSLLYLFTSLLILLLSLRFIKKKVTHSKYKLPPGPWTLPFIGSLHHLATASLPHHALRDLAGLYGPVMLFRAGEIDIVVITSREAAEEVMKTQDSNLANRPTVAAANVFMYGCTDISFSNGPYWRQLRRICITELLISKRVKSFFSIRQEEINSMLKSWSLVSDKTPVNLSAKTYELSNNIIIPAAFGGMCKHRGLFLEIIAEVVELLSGFNLSDMFPSLSWLDLNTKRRLARLHR</sequence>
<dbReference type="GO" id="GO:0005506">
    <property type="term" value="F:iron ion binding"/>
    <property type="evidence" value="ECO:0007669"/>
    <property type="project" value="InterPro"/>
</dbReference>
<evidence type="ECO:0000256" key="1">
    <source>
        <dbReference type="ARBA" id="ARBA00010617"/>
    </source>
</evidence>
<dbReference type="GO" id="GO:0016705">
    <property type="term" value="F:oxidoreductase activity, acting on paired donors, with incorporation or reduction of molecular oxygen"/>
    <property type="evidence" value="ECO:0007669"/>
    <property type="project" value="InterPro"/>
</dbReference>
<dbReference type="Gene3D" id="1.10.630.10">
    <property type="entry name" value="Cytochrome P450"/>
    <property type="match status" value="1"/>
</dbReference>
<comment type="caution">
    <text evidence="7">The sequence shown here is derived from an EMBL/GenBank/DDBJ whole genome shotgun (WGS) entry which is preliminary data.</text>
</comment>
<keyword evidence="3" id="KW-0479">Metal-binding</keyword>
<evidence type="ECO:0000256" key="6">
    <source>
        <dbReference type="SAM" id="Phobius"/>
    </source>
</evidence>
<dbReference type="InterPro" id="IPR001128">
    <property type="entry name" value="Cyt_P450"/>
</dbReference>
<keyword evidence="4" id="KW-0560">Oxidoreductase</keyword>
<gene>
    <name evidence="7" type="ORF">FCM35_KLT07902</name>
</gene>
<dbReference type="EMBL" id="SWLB01000018">
    <property type="protein sequence ID" value="KAF3326272.1"/>
    <property type="molecule type" value="Genomic_DNA"/>
</dbReference>
<keyword evidence="8" id="KW-1185">Reference proteome</keyword>
<accession>A0A833QQX3</accession>
<dbReference type="SUPFAM" id="SSF48264">
    <property type="entry name" value="Cytochrome P450"/>
    <property type="match status" value="1"/>
</dbReference>
<dbReference type="GO" id="GO:0020037">
    <property type="term" value="F:heme binding"/>
    <property type="evidence" value="ECO:0007669"/>
    <property type="project" value="InterPro"/>
</dbReference>
<name>A0A833QQX3_9POAL</name>
<evidence type="ECO:0000256" key="4">
    <source>
        <dbReference type="ARBA" id="ARBA00023002"/>
    </source>
</evidence>
<keyword evidence="5" id="KW-0408">Iron</keyword>
<evidence type="ECO:0000256" key="5">
    <source>
        <dbReference type="ARBA" id="ARBA00023004"/>
    </source>
</evidence>
<proteinExistence type="inferred from homology"/>
<organism evidence="7 8">
    <name type="scientific">Carex littledalei</name>
    <dbReference type="NCBI Taxonomy" id="544730"/>
    <lineage>
        <taxon>Eukaryota</taxon>
        <taxon>Viridiplantae</taxon>
        <taxon>Streptophyta</taxon>
        <taxon>Embryophyta</taxon>
        <taxon>Tracheophyta</taxon>
        <taxon>Spermatophyta</taxon>
        <taxon>Magnoliopsida</taxon>
        <taxon>Liliopsida</taxon>
        <taxon>Poales</taxon>
        <taxon>Cyperaceae</taxon>
        <taxon>Cyperoideae</taxon>
        <taxon>Cariceae</taxon>
        <taxon>Carex</taxon>
        <taxon>Carex subgen. Euthyceras</taxon>
    </lineage>
</organism>
<keyword evidence="6" id="KW-1133">Transmembrane helix</keyword>
<dbReference type="PANTHER" id="PTHR47955:SF8">
    <property type="entry name" value="CYTOCHROME P450 71D11-LIKE"/>
    <property type="match status" value="1"/>
</dbReference>
<feature type="transmembrane region" description="Helical" evidence="6">
    <location>
        <begin position="6"/>
        <end position="25"/>
    </location>
</feature>
<dbReference type="Proteomes" id="UP000623129">
    <property type="component" value="Unassembled WGS sequence"/>
</dbReference>
<dbReference type="OrthoDB" id="693165at2759"/>
<dbReference type="Pfam" id="PF00067">
    <property type="entry name" value="p450"/>
    <property type="match status" value="1"/>
</dbReference>
<evidence type="ECO:0000313" key="8">
    <source>
        <dbReference type="Proteomes" id="UP000623129"/>
    </source>
</evidence>
<reference evidence="7" key="1">
    <citation type="submission" date="2020-01" db="EMBL/GenBank/DDBJ databases">
        <title>Genome sequence of Kobresia littledalei, the first chromosome-level genome in the family Cyperaceae.</title>
        <authorList>
            <person name="Qu G."/>
        </authorList>
    </citation>
    <scope>NUCLEOTIDE SEQUENCE</scope>
    <source>
        <strain evidence="7">C.B.Clarke</strain>
        <tissue evidence="7">Leaf</tissue>
    </source>
</reference>
<dbReference type="GO" id="GO:0004497">
    <property type="term" value="F:monooxygenase activity"/>
    <property type="evidence" value="ECO:0007669"/>
    <property type="project" value="InterPro"/>
</dbReference>
<evidence type="ECO:0000256" key="2">
    <source>
        <dbReference type="ARBA" id="ARBA00022617"/>
    </source>
</evidence>
<comment type="similarity">
    <text evidence="1">Belongs to the cytochrome P450 family.</text>
</comment>
<evidence type="ECO:0000313" key="7">
    <source>
        <dbReference type="EMBL" id="KAF3326272.1"/>
    </source>
</evidence>
<protein>
    <submittedName>
        <fullName evidence="7">Cytochrome P450 71D6</fullName>
    </submittedName>
</protein>
<dbReference type="AlphaFoldDB" id="A0A833QQX3"/>
<evidence type="ECO:0000256" key="3">
    <source>
        <dbReference type="ARBA" id="ARBA00022723"/>
    </source>
</evidence>
<keyword evidence="2" id="KW-0349">Heme</keyword>
<dbReference type="PANTHER" id="PTHR47955">
    <property type="entry name" value="CYTOCHROME P450 FAMILY 71 PROTEIN"/>
    <property type="match status" value="1"/>
</dbReference>
<keyword evidence="6" id="KW-0472">Membrane</keyword>
<keyword evidence="6" id="KW-0812">Transmembrane</keyword>